<name>A0A7W7PZD1_9PSEU</name>
<organism evidence="2 3">
    <name type="scientific">Actinophytocola algeriensis</name>
    <dbReference type="NCBI Taxonomy" id="1768010"/>
    <lineage>
        <taxon>Bacteria</taxon>
        <taxon>Bacillati</taxon>
        <taxon>Actinomycetota</taxon>
        <taxon>Actinomycetes</taxon>
        <taxon>Pseudonocardiales</taxon>
        <taxon>Pseudonocardiaceae</taxon>
    </lineage>
</organism>
<proteinExistence type="predicted"/>
<comment type="caution">
    <text evidence="2">The sequence shown here is derived from an EMBL/GenBank/DDBJ whole genome shotgun (WGS) entry which is preliminary data.</text>
</comment>
<protein>
    <submittedName>
        <fullName evidence="2">Uncharacterized protein</fullName>
    </submittedName>
</protein>
<dbReference type="Proteomes" id="UP000520767">
    <property type="component" value="Unassembled WGS sequence"/>
</dbReference>
<dbReference type="RefSeq" id="WP_184808304.1">
    <property type="nucleotide sequence ID" value="NZ_JACHJQ010000001.1"/>
</dbReference>
<dbReference type="EMBL" id="JACHJQ010000001">
    <property type="protein sequence ID" value="MBB4903993.1"/>
    <property type="molecule type" value="Genomic_DNA"/>
</dbReference>
<evidence type="ECO:0000256" key="1">
    <source>
        <dbReference type="SAM" id="MobiDB-lite"/>
    </source>
</evidence>
<feature type="region of interest" description="Disordered" evidence="1">
    <location>
        <begin position="68"/>
        <end position="97"/>
    </location>
</feature>
<reference evidence="2 3" key="1">
    <citation type="submission" date="2020-08" db="EMBL/GenBank/DDBJ databases">
        <title>Genomic Encyclopedia of Type Strains, Phase III (KMG-III): the genomes of soil and plant-associated and newly described type strains.</title>
        <authorList>
            <person name="Whitman W."/>
        </authorList>
    </citation>
    <scope>NUCLEOTIDE SEQUENCE [LARGE SCALE GENOMIC DNA]</scope>
    <source>
        <strain evidence="2 3">CECT 8960</strain>
    </source>
</reference>
<dbReference type="AlphaFoldDB" id="A0A7W7PZD1"/>
<sequence>MGFNVTCTPGKKAAAAFMRVTEHLPALVVYLDPVNVAIQLPPFPGGDVVLANFCRELAREAAKLAAEIDPDGEAAPPERGPRHRLVTGDFGDSGGGF</sequence>
<evidence type="ECO:0000313" key="3">
    <source>
        <dbReference type="Proteomes" id="UP000520767"/>
    </source>
</evidence>
<evidence type="ECO:0000313" key="2">
    <source>
        <dbReference type="EMBL" id="MBB4903993.1"/>
    </source>
</evidence>
<keyword evidence="3" id="KW-1185">Reference proteome</keyword>
<gene>
    <name evidence="2" type="ORF">FHR82_000203</name>
</gene>
<accession>A0A7W7PZD1</accession>